<dbReference type="EMBL" id="PUHQ01000003">
    <property type="protein sequence ID" value="KAG0666928.1"/>
    <property type="molecule type" value="Genomic_DNA"/>
</dbReference>
<evidence type="ECO:0000313" key="2">
    <source>
        <dbReference type="EMBL" id="KAG0666928.1"/>
    </source>
</evidence>
<keyword evidence="1" id="KW-0472">Membrane</keyword>
<dbReference type="Proteomes" id="UP000777482">
    <property type="component" value="Unassembled WGS sequence"/>
</dbReference>
<keyword evidence="3" id="KW-1185">Reference proteome</keyword>
<feature type="transmembrane region" description="Helical" evidence="1">
    <location>
        <begin position="60"/>
        <end position="81"/>
    </location>
</feature>
<comment type="caution">
    <text evidence="2">The sequence shown here is derived from an EMBL/GenBank/DDBJ whole genome shotgun (WGS) entry which is preliminary data.</text>
</comment>
<accession>A0A9P7B9W1</accession>
<sequence>MSFAGCFGEQTQQTALLLLRFTQPSPRQRTDTVESLSYAPPAACIAPKAFRARRPLRRRFIAIVTSTFGLASLHIPAPYTFVKRDLGARMPVPQLPIELIQLIGADPALRKVDLQSLSLTARVFPPLVRPHLFKRLKITIGSTADDSVFANKTDYGPAITLDEMDRLMSLRRRPDLAGLVKEVRTDQQWGLKPPPGCIRMTAHDLMQLVYATFPRLEKAAASTEWLPRLAMIPPCVPLPCCEVLHTLHYLGLDAHTWKGLQMCPALRHLSIAVMSLDKGVPAASPSLSLRLETLDFNWLWVNKMGNVFLQPILHACGATLRHLNLGVIWGDVRDLSMLPNLLSLTIGMRSDDEADETEEFGETMDAWLAEVLPTPPQRLLAAPEVAAALPATLKRIDFDMALEEGELEAVLSNNSSVNVIGMDGMCLGLLPQARYHRP</sequence>
<organism evidence="2 3">
    <name type="scientific">Rhodotorula mucilaginosa</name>
    <name type="common">Yeast</name>
    <name type="synonym">Rhodotorula rubra</name>
    <dbReference type="NCBI Taxonomy" id="5537"/>
    <lineage>
        <taxon>Eukaryota</taxon>
        <taxon>Fungi</taxon>
        <taxon>Dikarya</taxon>
        <taxon>Basidiomycota</taxon>
        <taxon>Pucciniomycotina</taxon>
        <taxon>Microbotryomycetes</taxon>
        <taxon>Sporidiobolales</taxon>
        <taxon>Sporidiobolaceae</taxon>
        <taxon>Rhodotorula</taxon>
    </lineage>
</organism>
<name>A0A9P7B9W1_RHOMI</name>
<reference evidence="2 3" key="1">
    <citation type="submission" date="2020-11" db="EMBL/GenBank/DDBJ databases">
        <title>Kefir isolates.</title>
        <authorList>
            <person name="Marcisauskas S."/>
            <person name="Kim Y."/>
            <person name="Blasche S."/>
        </authorList>
    </citation>
    <scope>NUCLEOTIDE SEQUENCE [LARGE SCALE GENOMIC DNA]</scope>
    <source>
        <strain evidence="2 3">KR</strain>
    </source>
</reference>
<evidence type="ECO:0000256" key="1">
    <source>
        <dbReference type="SAM" id="Phobius"/>
    </source>
</evidence>
<protein>
    <submittedName>
        <fullName evidence="2">Uncharacterized protein</fullName>
    </submittedName>
</protein>
<evidence type="ECO:0000313" key="3">
    <source>
        <dbReference type="Proteomes" id="UP000777482"/>
    </source>
</evidence>
<proteinExistence type="predicted"/>
<keyword evidence="1" id="KW-1133">Transmembrane helix</keyword>
<keyword evidence="1" id="KW-0812">Transmembrane</keyword>
<gene>
    <name evidence="2" type="ORF">C6P46_003638</name>
</gene>
<dbReference type="AlphaFoldDB" id="A0A9P7B9W1"/>